<gene>
    <name evidence="2" type="ORF">C7C46_14565</name>
</gene>
<dbReference type="SUPFAM" id="SSF81606">
    <property type="entry name" value="PP2C-like"/>
    <property type="match status" value="1"/>
</dbReference>
<feature type="domain" description="PPM-type phosphatase" evidence="1">
    <location>
        <begin position="13"/>
        <end position="227"/>
    </location>
</feature>
<evidence type="ECO:0000259" key="1">
    <source>
        <dbReference type="Pfam" id="PF13672"/>
    </source>
</evidence>
<name>A0A2V4N856_9ACTN</name>
<dbReference type="EMBL" id="PYBW01000044">
    <property type="protein sequence ID" value="PYC79310.1"/>
    <property type="molecule type" value="Genomic_DNA"/>
</dbReference>
<dbReference type="InterPro" id="IPR001932">
    <property type="entry name" value="PPM-type_phosphatase-like_dom"/>
</dbReference>
<sequence>MRIEIATEPAYADRPNEDFVAASPNAVVLLDGAGTPAGSDSGCVHGVAWYVSRLGVSLLAEVTNRPDEPLADCLAKAITQTAELHRDTCDLSHPGTPSATVIITRLREHDIEYLVLADSSLVLDRSDKPAYVTITDDREAQVGAELRRPMDAEATGTQAHAEALCTYVEAMRAHRNRSGGFWVAAADPAAAHEAMTGTFTRDKVSGFSLFSDGASRLVDRFTLSDWTETLTLIRDHGPAEVIRQVRAAEHSDPDGKRWPRGKAHDDATVATVTL</sequence>
<dbReference type="AlphaFoldDB" id="A0A2V4N856"/>
<protein>
    <submittedName>
        <fullName evidence="2">Integrase</fullName>
    </submittedName>
</protein>
<keyword evidence="3" id="KW-1185">Reference proteome</keyword>
<evidence type="ECO:0000313" key="2">
    <source>
        <dbReference type="EMBL" id="PYC79310.1"/>
    </source>
</evidence>
<reference evidence="2 3" key="1">
    <citation type="submission" date="2018-03" db="EMBL/GenBank/DDBJ databases">
        <title>Bioinformatic expansion and discovery of thiopeptide antibiotics.</title>
        <authorList>
            <person name="Schwalen C.J."/>
            <person name="Hudson G.A."/>
            <person name="Mitchell D.A."/>
        </authorList>
    </citation>
    <scope>NUCLEOTIDE SEQUENCE [LARGE SCALE GENOMIC DNA]</scope>
    <source>
        <strain evidence="2 3">ATCC 21389</strain>
    </source>
</reference>
<evidence type="ECO:0000313" key="3">
    <source>
        <dbReference type="Proteomes" id="UP000248039"/>
    </source>
</evidence>
<dbReference type="InterPro" id="IPR036457">
    <property type="entry name" value="PPM-type-like_dom_sf"/>
</dbReference>
<dbReference type="RefSeq" id="WP_110669646.1">
    <property type="nucleotide sequence ID" value="NZ_PYBW01000044.1"/>
</dbReference>
<proteinExistence type="predicted"/>
<comment type="caution">
    <text evidence="2">The sequence shown here is derived from an EMBL/GenBank/DDBJ whole genome shotgun (WGS) entry which is preliminary data.</text>
</comment>
<dbReference type="Gene3D" id="3.60.40.10">
    <property type="entry name" value="PPM-type phosphatase domain"/>
    <property type="match status" value="1"/>
</dbReference>
<organism evidence="2 3">
    <name type="scientific">Streptomyces tateyamensis</name>
    <dbReference type="NCBI Taxonomy" id="565073"/>
    <lineage>
        <taxon>Bacteria</taxon>
        <taxon>Bacillati</taxon>
        <taxon>Actinomycetota</taxon>
        <taxon>Actinomycetes</taxon>
        <taxon>Kitasatosporales</taxon>
        <taxon>Streptomycetaceae</taxon>
        <taxon>Streptomyces</taxon>
    </lineage>
</organism>
<dbReference type="Pfam" id="PF13672">
    <property type="entry name" value="PP2C_2"/>
    <property type="match status" value="1"/>
</dbReference>
<dbReference type="OrthoDB" id="3190646at2"/>
<dbReference type="Proteomes" id="UP000248039">
    <property type="component" value="Unassembled WGS sequence"/>
</dbReference>
<accession>A0A2V4N856</accession>